<dbReference type="GO" id="GO:0003677">
    <property type="term" value="F:DNA binding"/>
    <property type="evidence" value="ECO:0007669"/>
    <property type="project" value="InterPro"/>
</dbReference>
<dbReference type="Proteomes" id="UP000409037">
    <property type="component" value="Unassembled WGS sequence"/>
</dbReference>
<sequence>MRNSSLNKLRLAQVERALEPFSAIKGTPMPPGGWLRSIREALGRSVRSQAALAGVAPATLQKSEQSESDDRITLRQLRKLADGLDCELVYALVPKRPLHEMVEERAEWLARKEIMGVSHMMALEDQRPSDSFVERKVTERRQELLAGAWTRLWR</sequence>
<evidence type="ECO:0000313" key="2">
    <source>
        <dbReference type="Proteomes" id="UP000409037"/>
    </source>
</evidence>
<gene>
    <name evidence="1" type="ORF">PS833_01657</name>
</gene>
<dbReference type="InterPro" id="IPR013435">
    <property type="entry name" value="Mobile_mystery_prot_A"/>
</dbReference>
<name>A0A5E7SV50_PSEFL</name>
<evidence type="ECO:0000313" key="1">
    <source>
        <dbReference type="EMBL" id="VVN88264.1"/>
    </source>
</evidence>
<dbReference type="PROSITE" id="PS50943">
    <property type="entry name" value="HTH_CROC1"/>
    <property type="match status" value="1"/>
</dbReference>
<organism evidence="1 2">
    <name type="scientific">Pseudomonas fluorescens</name>
    <dbReference type="NCBI Taxonomy" id="294"/>
    <lineage>
        <taxon>Bacteria</taxon>
        <taxon>Pseudomonadati</taxon>
        <taxon>Pseudomonadota</taxon>
        <taxon>Gammaproteobacteria</taxon>
        <taxon>Pseudomonadales</taxon>
        <taxon>Pseudomonadaceae</taxon>
        <taxon>Pseudomonas</taxon>
    </lineage>
</organism>
<dbReference type="RefSeq" id="WP_150797435.1">
    <property type="nucleotide sequence ID" value="NZ_CABVHU010000003.1"/>
</dbReference>
<dbReference type="Gene3D" id="1.10.260.40">
    <property type="entry name" value="lambda repressor-like DNA-binding domains"/>
    <property type="match status" value="1"/>
</dbReference>
<accession>A0A5E7SV50</accession>
<dbReference type="NCBIfam" id="TIGR02612">
    <property type="entry name" value="mob_myst_A"/>
    <property type="match status" value="1"/>
</dbReference>
<dbReference type="OrthoDB" id="5951507at2"/>
<protein>
    <submittedName>
        <fullName evidence="1">Uncharacterized protein</fullName>
    </submittedName>
</protein>
<dbReference type="InterPro" id="IPR010982">
    <property type="entry name" value="Lambda_DNA-bd_dom_sf"/>
</dbReference>
<dbReference type="SUPFAM" id="SSF47413">
    <property type="entry name" value="lambda repressor-like DNA-binding domains"/>
    <property type="match status" value="1"/>
</dbReference>
<dbReference type="EMBL" id="CABVHU010000003">
    <property type="protein sequence ID" value="VVN88264.1"/>
    <property type="molecule type" value="Genomic_DNA"/>
</dbReference>
<proteinExistence type="predicted"/>
<reference evidence="1 2" key="1">
    <citation type="submission" date="2019-09" db="EMBL/GenBank/DDBJ databases">
        <authorList>
            <person name="Chandra G."/>
            <person name="Truman W A."/>
        </authorList>
    </citation>
    <scope>NUCLEOTIDE SEQUENCE [LARGE SCALE GENOMIC DNA]</scope>
    <source>
        <strain evidence="1">PS833</strain>
    </source>
</reference>
<dbReference type="InterPro" id="IPR001387">
    <property type="entry name" value="Cro/C1-type_HTH"/>
</dbReference>
<dbReference type="AlphaFoldDB" id="A0A5E7SV50"/>
<dbReference type="CDD" id="cd00093">
    <property type="entry name" value="HTH_XRE"/>
    <property type="match status" value="1"/>
</dbReference>
<dbReference type="SMART" id="SM00530">
    <property type="entry name" value="HTH_XRE"/>
    <property type="match status" value="1"/>
</dbReference>